<feature type="compositionally biased region" description="Polar residues" evidence="1">
    <location>
        <begin position="199"/>
        <end position="213"/>
    </location>
</feature>
<dbReference type="EMBL" id="ASPP01021233">
    <property type="protein sequence ID" value="ETO12656.1"/>
    <property type="molecule type" value="Genomic_DNA"/>
</dbReference>
<proteinExistence type="predicted"/>
<name>X6MG45_RETFI</name>
<reference evidence="2 3" key="1">
    <citation type="journal article" date="2013" name="Curr. Biol.">
        <title>The Genome of the Foraminiferan Reticulomyxa filosa.</title>
        <authorList>
            <person name="Glockner G."/>
            <person name="Hulsmann N."/>
            <person name="Schleicher M."/>
            <person name="Noegel A.A."/>
            <person name="Eichinger L."/>
            <person name="Gallinger C."/>
            <person name="Pawlowski J."/>
            <person name="Sierra R."/>
            <person name="Euteneuer U."/>
            <person name="Pillet L."/>
            <person name="Moustafa A."/>
            <person name="Platzer M."/>
            <person name="Groth M."/>
            <person name="Szafranski K."/>
            <person name="Schliwa M."/>
        </authorList>
    </citation>
    <scope>NUCLEOTIDE SEQUENCE [LARGE SCALE GENOMIC DNA]</scope>
</reference>
<evidence type="ECO:0000313" key="3">
    <source>
        <dbReference type="Proteomes" id="UP000023152"/>
    </source>
</evidence>
<evidence type="ECO:0000256" key="1">
    <source>
        <dbReference type="SAM" id="MobiDB-lite"/>
    </source>
</evidence>
<evidence type="ECO:0000313" key="2">
    <source>
        <dbReference type="EMBL" id="ETO12656.1"/>
    </source>
</evidence>
<feature type="region of interest" description="Disordered" evidence="1">
    <location>
        <begin position="199"/>
        <end position="224"/>
    </location>
</feature>
<gene>
    <name evidence="2" type="ORF">RFI_24719</name>
</gene>
<organism evidence="2 3">
    <name type="scientific">Reticulomyxa filosa</name>
    <dbReference type="NCBI Taxonomy" id="46433"/>
    <lineage>
        <taxon>Eukaryota</taxon>
        <taxon>Sar</taxon>
        <taxon>Rhizaria</taxon>
        <taxon>Retaria</taxon>
        <taxon>Foraminifera</taxon>
        <taxon>Monothalamids</taxon>
        <taxon>Reticulomyxidae</taxon>
        <taxon>Reticulomyxa</taxon>
    </lineage>
</organism>
<protein>
    <submittedName>
        <fullName evidence="2">Uncharacterized protein</fullName>
    </submittedName>
</protein>
<feature type="compositionally biased region" description="Low complexity" evidence="1">
    <location>
        <begin position="214"/>
        <end position="224"/>
    </location>
</feature>
<keyword evidence="3" id="KW-1185">Reference proteome</keyword>
<dbReference type="Proteomes" id="UP000023152">
    <property type="component" value="Unassembled WGS sequence"/>
</dbReference>
<dbReference type="AlphaFoldDB" id="X6MG45"/>
<comment type="caution">
    <text evidence="2">The sequence shown here is derived from an EMBL/GenBank/DDBJ whole genome shotgun (WGS) entry which is preliminary data.</text>
</comment>
<accession>X6MG45</accession>
<sequence>MQEQEQQIVLVEDYKTCLQGTTLLFFENQASCKHSFSNIDFSDPEIESSASSKSLAIKITTEDGMAIDIVNYKPSEESKRFERMRRFNKKKPAKKSKYYRTEQIKFRPKQGTLNHTFSVDEDKSKTSSSAPTKKFLRALSLGNLTFKRFSSTKFMMHKDKKKNNADAFSKKCEKDQLKKYEIESNSCVDNGTNVFTKNLPQPIPTNQAKQIPESSTTNTINDNSSTFEKKKLNLVKTPCPSLTRSLNSKETLQRQATWPMTSYLTKDSPKQCLWPIKKEESIQTQYQFGDCTPHNTNYPDRSKNYLAMGPQNQYKVSEKFQQLQFDSKYIEANKEQDTNNDPLSKWNNLFVQCNFNSPDANIESIINQFDNLEEKFGYLVNSEDLRFSNEMDKPSKGCTVCIIL</sequence>